<dbReference type="EMBL" id="CAKKLH010000124">
    <property type="protein sequence ID" value="CAH0104055.1"/>
    <property type="molecule type" value="Genomic_DNA"/>
</dbReference>
<name>A0A8J2RVW5_9CRUS</name>
<evidence type="ECO:0000313" key="1">
    <source>
        <dbReference type="EMBL" id="CAH0104055.1"/>
    </source>
</evidence>
<gene>
    <name evidence="1" type="ORF">DGAL_LOCUS6767</name>
</gene>
<reference evidence="1" key="1">
    <citation type="submission" date="2021-11" db="EMBL/GenBank/DDBJ databases">
        <authorList>
            <person name="Schell T."/>
        </authorList>
    </citation>
    <scope>NUCLEOTIDE SEQUENCE</scope>
    <source>
        <strain evidence="1">M5</strain>
    </source>
</reference>
<protein>
    <submittedName>
        <fullName evidence="1">Uncharacterized protein</fullName>
    </submittedName>
</protein>
<organism evidence="1 2">
    <name type="scientific">Daphnia galeata</name>
    <dbReference type="NCBI Taxonomy" id="27404"/>
    <lineage>
        <taxon>Eukaryota</taxon>
        <taxon>Metazoa</taxon>
        <taxon>Ecdysozoa</taxon>
        <taxon>Arthropoda</taxon>
        <taxon>Crustacea</taxon>
        <taxon>Branchiopoda</taxon>
        <taxon>Diplostraca</taxon>
        <taxon>Cladocera</taxon>
        <taxon>Anomopoda</taxon>
        <taxon>Daphniidae</taxon>
        <taxon>Daphnia</taxon>
    </lineage>
</organism>
<proteinExistence type="predicted"/>
<comment type="caution">
    <text evidence="1">The sequence shown here is derived from an EMBL/GenBank/DDBJ whole genome shotgun (WGS) entry which is preliminary data.</text>
</comment>
<dbReference type="AlphaFoldDB" id="A0A8J2RVW5"/>
<keyword evidence="2" id="KW-1185">Reference proteome</keyword>
<dbReference type="Proteomes" id="UP000789390">
    <property type="component" value="Unassembled WGS sequence"/>
</dbReference>
<accession>A0A8J2RVW5</accession>
<sequence length="207" mass="23694">MTVSPMKTATVVTTSTRATIIDEWVKPITTPSNTTQITATETPLAPFIQLPGHRQRCSNESSSTVESRRCQDNTIRWDFIKNGYAAAGRRRPYIFFYWETLRIAGLSRIFCPAFTASFSKLLFPFSFYLYESNITGQPSAFFILYFDRPMDSKCFISSAIDAQRATALRQPRDQTAGQIPITYLLFNMMMMTMIFSDSPRQDFDVLF</sequence>
<evidence type="ECO:0000313" key="2">
    <source>
        <dbReference type="Proteomes" id="UP000789390"/>
    </source>
</evidence>